<name>E6XCL0_CELAD</name>
<dbReference type="Proteomes" id="UP000008634">
    <property type="component" value="Chromosome"/>
</dbReference>
<protein>
    <recommendedName>
        <fullName evidence="3">Lipoprotein</fullName>
    </recommendedName>
</protein>
<sequence>MKKYTIILFLLILFLSCKNQVKPIGEGILDLENFDFDTKVSELYPERLKSKEYTDSYIVKGYTEESLVRVSGSEYLQGSKFSLDSIAKFDRHIFQAVNLVATSDNKIKLINGVAHWVSSSEINDLFKLLNDNYGQPKNLICSWKNELVLYEWTLDDRIIRFVSTVDNDSNALNLDLIINKSYTVREEEPVFSYYFYVLNLEYKKDILEDIYLSGDLVYFRED</sequence>
<evidence type="ECO:0000313" key="2">
    <source>
        <dbReference type="Proteomes" id="UP000008634"/>
    </source>
</evidence>
<gene>
    <name evidence="1" type="ordered locus">Celal_1697</name>
</gene>
<reference evidence="1 2" key="1">
    <citation type="journal article" date="2010" name="Stand. Genomic Sci.">
        <title>Complete genome sequence of Cellulophaga algicola type strain (IC166).</title>
        <authorList>
            <person name="Abt B."/>
            <person name="Lu M."/>
            <person name="Misra M."/>
            <person name="Han C."/>
            <person name="Nolan M."/>
            <person name="Lucas S."/>
            <person name="Hammon N."/>
            <person name="Deshpande S."/>
            <person name="Cheng J.F."/>
            <person name="Tapia R."/>
            <person name="Goodwin L."/>
            <person name="Pitluck S."/>
            <person name="Liolios K."/>
            <person name="Pagani I."/>
            <person name="Ivanova N."/>
            <person name="Mavromatis K."/>
            <person name="Ovchinikova G."/>
            <person name="Pati A."/>
            <person name="Chen A."/>
            <person name="Palaniappan K."/>
            <person name="Land M."/>
            <person name="Hauser L."/>
            <person name="Chang Y.J."/>
            <person name="Jeffries C.D."/>
            <person name="Detter J.C."/>
            <person name="Brambilla E."/>
            <person name="Rohde M."/>
            <person name="Tindall B.J."/>
            <person name="Goker M."/>
            <person name="Woyke T."/>
            <person name="Bristow J."/>
            <person name="Eisen J.A."/>
            <person name="Markowitz V."/>
            <person name="Hugenholtz P."/>
            <person name="Kyrpides N.C."/>
            <person name="Klenk H.P."/>
            <person name="Lapidus A."/>
        </authorList>
    </citation>
    <scope>NUCLEOTIDE SEQUENCE [LARGE SCALE GENOMIC DNA]</scope>
    <source>
        <strain evidence="2">DSM 14237 / IC166 / ACAM 630</strain>
    </source>
</reference>
<proteinExistence type="predicted"/>
<dbReference type="HOGENOM" id="CLU_1243473_0_0_10"/>
<dbReference type="PROSITE" id="PS51257">
    <property type="entry name" value="PROKAR_LIPOPROTEIN"/>
    <property type="match status" value="1"/>
</dbReference>
<keyword evidence="2" id="KW-1185">Reference proteome</keyword>
<dbReference type="OrthoDB" id="1254210at2"/>
<dbReference type="AlphaFoldDB" id="E6XCL0"/>
<evidence type="ECO:0008006" key="3">
    <source>
        <dbReference type="Google" id="ProtNLM"/>
    </source>
</evidence>
<dbReference type="KEGG" id="cao:Celal_1697"/>
<dbReference type="RefSeq" id="WP_013550479.1">
    <property type="nucleotide sequence ID" value="NC_014934.1"/>
</dbReference>
<organism evidence="1 2">
    <name type="scientific">Cellulophaga algicola (strain DSM 14237 / IC166 / ACAM 630)</name>
    <dbReference type="NCBI Taxonomy" id="688270"/>
    <lineage>
        <taxon>Bacteria</taxon>
        <taxon>Pseudomonadati</taxon>
        <taxon>Bacteroidota</taxon>
        <taxon>Flavobacteriia</taxon>
        <taxon>Flavobacteriales</taxon>
        <taxon>Flavobacteriaceae</taxon>
        <taxon>Cellulophaga</taxon>
    </lineage>
</organism>
<evidence type="ECO:0000313" key="1">
    <source>
        <dbReference type="EMBL" id="ADV48999.1"/>
    </source>
</evidence>
<accession>E6XCL0</accession>
<dbReference type="EMBL" id="CP002453">
    <property type="protein sequence ID" value="ADV48999.1"/>
    <property type="molecule type" value="Genomic_DNA"/>
</dbReference>